<dbReference type="PANTHER" id="PTHR33112:SF16">
    <property type="entry name" value="HETEROKARYON INCOMPATIBILITY DOMAIN-CONTAINING PROTEIN"/>
    <property type="match status" value="1"/>
</dbReference>
<reference evidence="2 3" key="1">
    <citation type="submission" date="2017-12" db="EMBL/GenBank/DDBJ databases">
        <title>Comparative genomics of Botrytis spp.</title>
        <authorList>
            <person name="Valero-Jimenez C.A."/>
            <person name="Tapia P."/>
            <person name="Veloso J."/>
            <person name="Silva-Moreno E."/>
            <person name="Staats M."/>
            <person name="Valdes J.H."/>
            <person name="Van Kan J.A.L."/>
        </authorList>
    </citation>
    <scope>NUCLEOTIDE SEQUENCE [LARGE SCALE GENOMIC DNA]</scope>
    <source>
        <strain evidence="2 3">Bt9001</strain>
    </source>
</reference>
<dbReference type="OrthoDB" id="3529424at2759"/>
<organism evidence="2 3">
    <name type="scientific">Botrytis tulipae</name>
    <dbReference type="NCBI Taxonomy" id="87230"/>
    <lineage>
        <taxon>Eukaryota</taxon>
        <taxon>Fungi</taxon>
        <taxon>Dikarya</taxon>
        <taxon>Ascomycota</taxon>
        <taxon>Pezizomycotina</taxon>
        <taxon>Leotiomycetes</taxon>
        <taxon>Helotiales</taxon>
        <taxon>Sclerotiniaceae</taxon>
        <taxon>Botrytis</taxon>
    </lineage>
</organism>
<evidence type="ECO:0000313" key="3">
    <source>
        <dbReference type="Proteomes" id="UP000297777"/>
    </source>
</evidence>
<name>A0A4Z1E6S8_9HELO</name>
<protein>
    <recommendedName>
        <fullName evidence="1">Heterokaryon incompatibility domain-containing protein</fullName>
    </recommendedName>
</protein>
<gene>
    <name evidence="2" type="ORF">BTUL_0247g00010</name>
</gene>
<evidence type="ECO:0000313" key="2">
    <source>
        <dbReference type="EMBL" id="TGO07775.1"/>
    </source>
</evidence>
<sequence>MTLPRRLIDVEEFFITGKVRLVESRSIERVDMTKIKYATLSHCWGPIASRVTRTTSHNYDEHMEEIIISKLPQIFQDVILLTGGLDMQYIWIDSLCIVQDDPSDWQQQSAMMADIYAGSLLNISAAHGSDSHLKNHILDDWYVRVRVYSALRLTKEEDRLPAISGIASRIAERLRCLFYSKMPKYQAGIWSDSGVLEFLWSTDGTYRNSNPYRIKRPQTYVAPTWSWASISSEYKVRNENVIRWLMWKTSELDGRKQLQDHLFEIEDINCTVEGDNSYGAVSSGMLKVRGRLMLARDVRELLAASDLNTDHRGLSTMFYLKGDLDVDGW</sequence>
<dbReference type="EMBL" id="PQXH01000247">
    <property type="protein sequence ID" value="TGO07775.1"/>
    <property type="molecule type" value="Genomic_DNA"/>
</dbReference>
<dbReference type="Pfam" id="PF06985">
    <property type="entry name" value="HET"/>
    <property type="match status" value="1"/>
</dbReference>
<proteinExistence type="predicted"/>
<keyword evidence="3" id="KW-1185">Reference proteome</keyword>
<dbReference type="PANTHER" id="PTHR33112">
    <property type="entry name" value="DOMAIN PROTEIN, PUTATIVE-RELATED"/>
    <property type="match status" value="1"/>
</dbReference>
<dbReference type="AlphaFoldDB" id="A0A4Z1E6S8"/>
<evidence type="ECO:0000259" key="1">
    <source>
        <dbReference type="Pfam" id="PF06985"/>
    </source>
</evidence>
<feature type="domain" description="Heterokaryon incompatibility" evidence="1">
    <location>
        <begin position="37"/>
        <end position="134"/>
    </location>
</feature>
<dbReference type="Proteomes" id="UP000297777">
    <property type="component" value="Unassembled WGS sequence"/>
</dbReference>
<accession>A0A4Z1E6S8</accession>
<comment type="caution">
    <text evidence="2">The sequence shown here is derived from an EMBL/GenBank/DDBJ whole genome shotgun (WGS) entry which is preliminary data.</text>
</comment>
<dbReference type="InterPro" id="IPR010730">
    <property type="entry name" value="HET"/>
</dbReference>